<name>A0ABN9PPQ7_9DINO</name>
<reference evidence="2" key="1">
    <citation type="submission" date="2023-10" db="EMBL/GenBank/DDBJ databases">
        <authorList>
            <person name="Chen Y."/>
            <person name="Shah S."/>
            <person name="Dougan E. K."/>
            <person name="Thang M."/>
            <person name="Chan C."/>
        </authorList>
    </citation>
    <scope>NUCLEOTIDE SEQUENCE [LARGE SCALE GENOMIC DNA]</scope>
</reference>
<dbReference type="EMBL" id="CAUYUJ010001225">
    <property type="protein sequence ID" value="CAK0794868.1"/>
    <property type="molecule type" value="Genomic_DNA"/>
</dbReference>
<comment type="caution">
    <text evidence="2">The sequence shown here is derived from an EMBL/GenBank/DDBJ whole genome shotgun (WGS) entry which is preliminary data.</text>
</comment>
<sequence>MRRRSSRVAEPMCDVTITFSMRGQRVVARERLRGRHIEGRGTNRAVPQRGDQGDDVLYDDVPARNIHEGRGSLHEPQLTGADHPPGLLGGGDAERDEVADLEQLVQAPIAPGWGSISWKVFAGSVTLRTIRQDSGTIKLENAKVRRDWPR</sequence>
<dbReference type="Proteomes" id="UP001189429">
    <property type="component" value="Unassembled WGS sequence"/>
</dbReference>
<evidence type="ECO:0000313" key="3">
    <source>
        <dbReference type="Proteomes" id="UP001189429"/>
    </source>
</evidence>
<evidence type="ECO:0000256" key="1">
    <source>
        <dbReference type="SAM" id="MobiDB-lite"/>
    </source>
</evidence>
<keyword evidence="3" id="KW-1185">Reference proteome</keyword>
<gene>
    <name evidence="2" type="ORF">PCOR1329_LOCUS4723</name>
</gene>
<proteinExistence type="predicted"/>
<feature type="region of interest" description="Disordered" evidence="1">
    <location>
        <begin position="67"/>
        <end position="94"/>
    </location>
</feature>
<evidence type="ECO:0000313" key="2">
    <source>
        <dbReference type="EMBL" id="CAK0794868.1"/>
    </source>
</evidence>
<protein>
    <submittedName>
        <fullName evidence="2">Uncharacterized protein</fullName>
    </submittedName>
</protein>
<accession>A0ABN9PPQ7</accession>
<organism evidence="2 3">
    <name type="scientific">Prorocentrum cordatum</name>
    <dbReference type="NCBI Taxonomy" id="2364126"/>
    <lineage>
        <taxon>Eukaryota</taxon>
        <taxon>Sar</taxon>
        <taxon>Alveolata</taxon>
        <taxon>Dinophyceae</taxon>
        <taxon>Prorocentrales</taxon>
        <taxon>Prorocentraceae</taxon>
        <taxon>Prorocentrum</taxon>
    </lineage>
</organism>